<organism evidence="2 3">
    <name type="scientific">Anaerorhabdus furcosa</name>
    <dbReference type="NCBI Taxonomy" id="118967"/>
    <lineage>
        <taxon>Bacteria</taxon>
        <taxon>Bacillati</taxon>
        <taxon>Bacillota</taxon>
        <taxon>Erysipelotrichia</taxon>
        <taxon>Erysipelotrichales</taxon>
        <taxon>Erysipelotrichaceae</taxon>
        <taxon>Anaerorhabdus</taxon>
    </lineage>
</organism>
<dbReference type="STRING" id="118967.SAMN02745191_1794"/>
<dbReference type="PROSITE" id="PS50930">
    <property type="entry name" value="HTH_LYTTR"/>
    <property type="match status" value="1"/>
</dbReference>
<sequence length="236" mass="27443">MSLNIAICDNNPYHLNETLSEVMKFCKSIDIKPTVSTYRETTQILKDFIKTEFQILITSTELERTNGIEFAHKINILYPKTRIIFVIDPQQYTTDLYTVNHLYTVFKNDLCKLTNALQKYIDDLNSSIDTLVLSFKGKTSIIPFRNIVYIEKSLRKALFYTTQGNYETYRSTDEILEILPSTIFVQCHRAFLVNMLFIKDLNSNEISLYNGHLIPVGRNYLSCVKQSLNKIEHVDL</sequence>
<reference evidence="3" key="1">
    <citation type="submission" date="2017-02" db="EMBL/GenBank/DDBJ databases">
        <authorList>
            <person name="Varghese N."/>
            <person name="Submissions S."/>
        </authorList>
    </citation>
    <scope>NUCLEOTIDE SEQUENCE [LARGE SCALE GENOMIC DNA]</scope>
    <source>
        <strain evidence="3">ATCC 25662</strain>
    </source>
</reference>
<feature type="domain" description="HTH LytTR-type" evidence="1">
    <location>
        <begin position="133"/>
        <end position="230"/>
    </location>
</feature>
<dbReference type="GO" id="GO:0003677">
    <property type="term" value="F:DNA binding"/>
    <property type="evidence" value="ECO:0007669"/>
    <property type="project" value="InterPro"/>
</dbReference>
<dbReference type="GO" id="GO:0000156">
    <property type="term" value="F:phosphorelay response regulator activity"/>
    <property type="evidence" value="ECO:0007669"/>
    <property type="project" value="InterPro"/>
</dbReference>
<evidence type="ECO:0000313" key="2">
    <source>
        <dbReference type="EMBL" id="SJZ84395.1"/>
    </source>
</evidence>
<evidence type="ECO:0000313" key="3">
    <source>
        <dbReference type="Proteomes" id="UP000243297"/>
    </source>
</evidence>
<dbReference type="OrthoDB" id="1118393at2"/>
<dbReference type="PANTHER" id="PTHR37299:SF1">
    <property type="entry name" value="STAGE 0 SPORULATION PROTEIN A HOMOLOG"/>
    <property type="match status" value="1"/>
</dbReference>
<keyword evidence="3" id="KW-1185">Reference proteome</keyword>
<evidence type="ECO:0000259" key="1">
    <source>
        <dbReference type="PROSITE" id="PS50930"/>
    </source>
</evidence>
<dbReference type="PANTHER" id="PTHR37299">
    <property type="entry name" value="TRANSCRIPTIONAL REGULATOR-RELATED"/>
    <property type="match status" value="1"/>
</dbReference>
<dbReference type="SMART" id="SM00850">
    <property type="entry name" value="LytTR"/>
    <property type="match status" value="1"/>
</dbReference>
<protein>
    <submittedName>
        <fullName evidence="2">Two component transcriptional regulator, LytTR family</fullName>
    </submittedName>
</protein>
<proteinExistence type="predicted"/>
<accession>A0A1T4NYW0</accession>
<dbReference type="Pfam" id="PF04397">
    <property type="entry name" value="LytTR"/>
    <property type="match status" value="1"/>
</dbReference>
<dbReference type="InterPro" id="IPR046947">
    <property type="entry name" value="LytR-like"/>
</dbReference>
<dbReference type="Gene3D" id="3.40.50.2300">
    <property type="match status" value="1"/>
</dbReference>
<dbReference type="RefSeq" id="WP_078712200.1">
    <property type="nucleotide sequence ID" value="NZ_FUWY01000005.1"/>
</dbReference>
<dbReference type="AlphaFoldDB" id="A0A1T4NYW0"/>
<name>A0A1T4NYW0_9FIRM</name>
<dbReference type="InterPro" id="IPR007492">
    <property type="entry name" value="LytTR_DNA-bd_dom"/>
</dbReference>
<gene>
    <name evidence="2" type="ORF">SAMN02745191_1794</name>
</gene>
<dbReference type="Gene3D" id="2.40.50.1020">
    <property type="entry name" value="LytTr DNA-binding domain"/>
    <property type="match status" value="1"/>
</dbReference>
<dbReference type="Proteomes" id="UP000243297">
    <property type="component" value="Unassembled WGS sequence"/>
</dbReference>
<dbReference type="EMBL" id="FUWY01000005">
    <property type="protein sequence ID" value="SJZ84395.1"/>
    <property type="molecule type" value="Genomic_DNA"/>
</dbReference>